<keyword evidence="3" id="KW-1185">Reference proteome</keyword>
<name>A0ABR9QIF4_9BACI</name>
<dbReference type="InterPro" id="IPR043128">
    <property type="entry name" value="Rev_trsase/Diguanyl_cyclase"/>
</dbReference>
<dbReference type="Pfam" id="PF13185">
    <property type="entry name" value="GAF_2"/>
    <property type="match status" value="1"/>
</dbReference>
<protein>
    <submittedName>
        <fullName evidence="2">Diguanylate cyclase</fullName>
    </submittedName>
</protein>
<dbReference type="InterPro" id="IPR003018">
    <property type="entry name" value="GAF"/>
</dbReference>
<dbReference type="CDD" id="cd01949">
    <property type="entry name" value="GGDEF"/>
    <property type="match status" value="1"/>
</dbReference>
<dbReference type="InterPro" id="IPR029787">
    <property type="entry name" value="Nucleotide_cyclase"/>
</dbReference>
<accession>A0ABR9QIF4</accession>
<dbReference type="PROSITE" id="PS50887">
    <property type="entry name" value="GGDEF"/>
    <property type="match status" value="1"/>
</dbReference>
<gene>
    <name evidence="2" type="ORF">IMZ08_09500</name>
</gene>
<proteinExistence type="predicted"/>
<dbReference type="SMART" id="SM00267">
    <property type="entry name" value="GGDEF"/>
    <property type="match status" value="1"/>
</dbReference>
<dbReference type="InterPro" id="IPR029016">
    <property type="entry name" value="GAF-like_dom_sf"/>
</dbReference>
<reference evidence="2 3" key="1">
    <citation type="submission" date="2020-10" db="EMBL/GenBank/DDBJ databases">
        <title>Bacillus sp. HD4P25, an endophyte from a halophyte.</title>
        <authorList>
            <person name="Sun J.-Q."/>
        </authorList>
    </citation>
    <scope>NUCLEOTIDE SEQUENCE [LARGE SCALE GENOMIC DNA]</scope>
    <source>
        <strain evidence="2 3">YIM 93174</strain>
    </source>
</reference>
<dbReference type="InterPro" id="IPR050469">
    <property type="entry name" value="Diguanylate_Cyclase"/>
</dbReference>
<evidence type="ECO:0000259" key="1">
    <source>
        <dbReference type="PROSITE" id="PS50887"/>
    </source>
</evidence>
<evidence type="ECO:0000313" key="3">
    <source>
        <dbReference type="Proteomes" id="UP001516662"/>
    </source>
</evidence>
<dbReference type="Gene3D" id="3.30.450.40">
    <property type="match status" value="2"/>
</dbReference>
<sequence>MEYQDPQLLASLKSHFFDFLVQEDEQQSIDQLLILMNEKLNLEEVTLFIYNEWKQYYFPKASSNMSINNNLGSYFLSDKIVNEMMEEQENVDDKRTIYTFISKIYRNNKAIGLFEFKYRQLSINKSLLIEVANEGFKLIEKLLEFSKIFEEGKRYEQLFNVTAKFHSTMDMDEVLGEIIDTLRNVYPSFTYYLLLSHDNHNNNGLPIKEFQYDNDDNPAAMQAYVTGEVQFEDLVKEKRSILYAPLKGKQGVYGVLQVIAPNTVIFPHSEVRFIELLANTAGSALENAQLYQQSKRLVADLQLINETSHRLNSNLRLTDTMNFMSDQILQSFGSQEVGFIILENDRFKLLPGSTPFFESEQSELYLKYVDEKIKDEKDTLFIGDISTEPLLNGLRFRSLMAVPMAQSGLIKGVAIVMHEKPYYFSFETFKLLQSLIHHSTLAFSNSMLREELENLVITDHLTKLYSRSYLDSMITKSMATDAFGTFVLIDLDNFKCINDIYGHQIGDEILIQVARILKDNIRDNDIGARWGGEELAIYLPKVDLAAGTAIAKRIVEKVGNHTSPKVTISCGLSHWNQSYQDNAFKLFKRADKALYMAKENGKNQVVVQEESIV</sequence>
<dbReference type="SMART" id="SM00065">
    <property type="entry name" value="GAF"/>
    <property type="match status" value="2"/>
</dbReference>
<evidence type="ECO:0000313" key="2">
    <source>
        <dbReference type="EMBL" id="MBE4908290.1"/>
    </source>
</evidence>
<dbReference type="PANTHER" id="PTHR45138:SF9">
    <property type="entry name" value="DIGUANYLATE CYCLASE DGCM-RELATED"/>
    <property type="match status" value="1"/>
</dbReference>
<dbReference type="EMBL" id="JADCLJ010000019">
    <property type="protein sequence ID" value="MBE4908290.1"/>
    <property type="molecule type" value="Genomic_DNA"/>
</dbReference>
<dbReference type="Proteomes" id="UP001516662">
    <property type="component" value="Unassembled WGS sequence"/>
</dbReference>
<dbReference type="SUPFAM" id="SSF55781">
    <property type="entry name" value="GAF domain-like"/>
    <property type="match status" value="2"/>
</dbReference>
<organism evidence="2 3">
    <name type="scientific">Litchfieldia luteola</name>
    <dbReference type="NCBI Taxonomy" id="682179"/>
    <lineage>
        <taxon>Bacteria</taxon>
        <taxon>Bacillati</taxon>
        <taxon>Bacillota</taxon>
        <taxon>Bacilli</taxon>
        <taxon>Bacillales</taxon>
        <taxon>Bacillaceae</taxon>
        <taxon>Litchfieldia</taxon>
    </lineage>
</organism>
<dbReference type="SUPFAM" id="SSF55073">
    <property type="entry name" value="Nucleotide cyclase"/>
    <property type="match status" value="1"/>
</dbReference>
<dbReference type="NCBIfam" id="TIGR00254">
    <property type="entry name" value="GGDEF"/>
    <property type="match status" value="1"/>
</dbReference>
<dbReference type="InterPro" id="IPR000160">
    <property type="entry name" value="GGDEF_dom"/>
</dbReference>
<dbReference type="Pfam" id="PF00990">
    <property type="entry name" value="GGDEF"/>
    <property type="match status" value="1"/>
</dbReference>
<feature type="domain" description="GGDEF" evidence="1">
    <location>
        <begin position="482"/>
        <end position="610"/>
    </location>
</feature>
<comment type="caution">
    <text evidence="2">The sequence shown here is derived from an EMBL/GenBank/DDBJ whole genome shotgun (WGS) entry which is preliminary data.</text>
</comment>
<dbReference type="RefSeq" id="WP_193536091.1">
    <property type="nucleotide sequence ID" value="NZ_JADCLJ010000019.1"/>
</dbReference>
<dbReference type="Gene3D" id="3.30.70.270">
    <property type="match status" value="1"/>
</dbReference>
<dbReference type="PANTHER" id="PTHR45138">
    <property type="entry name" value="REGULATORY COMPONENTS OF SENSORY TRANSDUCTION SYSTEM"/>
    <property type="match status" value="1"/>
</dbReference>